<dbReference type="EMBL" id="FOZX01000010">
    <property type="protein sequence ID" value="SFT00222.1"/>
    <property type="molecule type" value="Genomic_DNA"/>
</dbReference>
<dbReference type="PANTHER" id="PTHR30466:SF11">
    <property type="entry name" value="FLAVIN-DEPENDENT MONOOXYGENASE, REDUCTASE SUBUNIT HSAB"/>
    <property type="match status" value="1"/>
</dbReference>
<dbReference type="InterPro" id="IPR002563">
    <property type="entry name" value="Flavin_Rdtase-like_dom"/>
</dbReference>
<dbReference type="Pfam" id="PF01613">
    <property type="entry name" value="Flavin_Reduct"/>
    <property type="match status" value="1"/>
</dbReference>
<protein>
    <submittedName>
        <fullName evidence="4">3-hydroxy-9,10-secoandrosta-1,3,5(10)-triene-9,17-dione monooxygenase reductase component</fullName>
    </submittedName>
</protein>
<dbReference type="SUPFAM" id="SSF50475">
    <property type="entry name" value="FMN-binding split barrel"/>
    <property type="match status" value="1"/>
</dbReference>
<keyword evidence="5" id="KW-1185">Reference proteome</keyword>
<sequence>MVPSDEYRNVLGCFCTGVTVVAGMRDGGPAGFACQSFSAVSLDPPLVLICPGRESMSWPRIRSSGRFTVNVLAEDQRDVCTAFGSRQGAKFNAVEWRTGGAGEVVLDGTLAWIHCEIDSIHDGGDHEIVVGRVDSLHVERQGRPLLFFRGGHELDVAA</sequence>
<organism evidence="4 5">
    <name type="scientific">Saccharopolyspora flava</name>
    <dbReference type="NCBI Taxonomy" id="95161"/>
    <lineage>
        <taxon>Bacteria</taxon>
        <taxon>Bacillati</taxon>
        <taxon>Actinomycetota</taxon>
        <taxon>Actinomycetes</taxon>
        <taxon>Pseudonocardiales</taxon>
        <taxon>Pseudonocardiaceae</taxon>
        <taxon>Saccharopolyspora</taxon>
    </lineage>
</organism>
<evidence type="ECO:0000313" key="5">
    <source>
        <dbReference type="Proteomes" id="UP000198852"/>
    </source>
</evidence>
<dbReference type="PANTHER" id="PTHR30466">
    <property type="entry name" value="FLAVIN REDUCTASE"/>
    <property type="match status" value="1"/>
</dbReference>
<evidence type="ECO:0000256" key="2">
    <source>
        <dbReference type="ARBA" id="ARBA00023002"/>
    </source>
</evidence>
<dbReference type="GO" id="GO:0042602">
    <property type="term" value="F:riboflavin reductase (NADPH) activity"/>
    <property type="evidence" value="ECO:0007669"/>
    <property type="project" value="TreeGrafter"/>
</dbReference>
<feature type="domain" description="Flavin reductase like" evidence="3">
    <location>
        <begin position="11"/>
        <end position="154"/>
    </location>
</feature>
<evidence type="ECO:0000259" key="3">
    <source>
        <dbReference type="SMART" id="SM00903"/>
    </source>
</evidence>
<dbReference type="GO" id="GO:0004497">
    <property type="term" value="F:monooxygenase activity"/>
    <property type="evidence" value="ECO:0007669"/>
    <property type="project" value="UniProtKB-KW"/>
</dbReference>
<dbReference type="STRING" id="95161.SAMN05660874_04886"/>
<proteinExistence type="inferred from homology"/>
<name>A0A1I6UFL8_9PSEU</name>
<dbReference type="Proteomes" id="UP000198852">
    <property type="component" value="Unassembled WGS sequence"/>
</dbReference>
<keyword evidence="2" id="KW-0560">Oxidoreductase</keyword>
<accession>A0A1I6UFL8</accession>
<evidence type="ECO:0000256" key="1">
    <source>
        <dbReference type="ARBA" id="ARBA00008898"/>
    </source>
</evidence>
<dbReference type="AlphaFoldDB" id="A0A1I6UFL8"/>
<dbReference type="GO" id="GO:0010181">
    <property type="term" value="F:FMN binding"/>
    <property type="evidence" value="ECO:0007669"/>
    <property type="project" value="InterPro"/>
</dbReference>
<reference evidence="5" key="1">
    <citation type="submission" date="2016-10" db="EMBL/GenBank/DDBJ databases">
        <authorList>
            <person name="Varghese N."/>
            <person name="Submissions S."/>
        </authorList>
    </citation>
    <scope>NUCLEOTIDE SEQUENCE [LARGE SCALE GENOMIC DNA]</scope>
    <source>
        <strain evidence="5">DSM 44771</strain>
    </source>
</reference>
<evidence type="ECO:0000313" key="4">
    <source>
        <dbReference type="EMBL" id="SFT00222.1"/>
    </source>
</evidence>
<dbReference type="InterPro" id="IPR012349">
    <property type="entry name" value="Split_barrel_FMN-bd"/>
</dbReference>
<comment type="similarity">
    <text evidence="1">Belongs to the non-flavoprotein flavin reductase family.</text>
</comment>
<dbReference type="Gene3D" id="2.30.110.10">
    <property type="entry name" value="Electron Transport, Fmn-binding Protein, Chain A"/>
    <property type="match status" value="1"/>
</dbReference>
<dbReference type="SMART" id="SM00903">
    <property type="entry name" value="Flavin_Reduct"/>
    <property type="match status" value="1"/>
</dbReference>
<gene>
    <name evidence="4" type="ORF">SAMN05660874_04886</name>
</gene>
<keyword evidence="4" id="KW-0503">Monooxygenase</keyword>
<dbReference type="InterPro" id="IPR050268">
    <property type="entry name" value="NADH-dep_flavin_reductase"/>
</dbReference>